<gene>
    <name evidence="2" type="ORF">ACFSKW_54415</name>
</gene>
<keyword evidence="3" id="KW-1185">Reference proteome</keyword>
<sequence length="301" mass="32147">MTSLERRYRWLLRAYPDGYRADHGDELLDVLLDSAEPGQALPPAREAYALVVGGIRTRIIAAAQGPAWADGLHLGVAALAMLNLAVLVPYATSVPLWLALSAVALVLILRGHVRPALPVAGAVAVKVTSITMGQQWLDATLLPVFPDFPEELWSGPALYGNGGPIAPLTSNVLIIAGLLVLASRRERPRTRSWWWLAAVPLVAGADPAWLDIAAGSPTAMTRVCLEAALLFGAALAGHLTADLRWAIAATVYLVPATAVLYENTESIEHITRQDIAHAALLVVLTIAAAAVPYRARRRILL</sequence>
<name>A0ABW4TJ62_9ACTN</name>
<keyword evidence="1" id="KW-1133">Transmembrane helix</keyword>
<dbReference type="EMBL" id="JBHUFV010000106">
    <property type="protein sequence ID" value="MFD1940484.1"/>
    <property type="molecule type" value="Genomic_DNA"/>
</dbReference>
<keyword evidence="1" id="KW-0812">Transmembrane</keyword>
<feature type="transmembrane region" description="Helical" evidence="1">
    <location>
        <begin position="157"/>
        <end position="181"/>
    </location>
</feature>
<feature type="transmembrane region" description="Helical" evidence="1">
    <location>
        <begin position="275"/>
        <end position="293"/>
    </location>
</feature>
<evidence type="ECO:0000313" key="3">
    <source>
        <dbReference type="Proteomes" id="UP001597368"/>
    </source>
</evidence>
<evidence type="ECO:0000313" key="2">
    <source>
        <dbReference type="EMBL" id="MFD1940484.1"/>
    </source>
</evidence>
<evidence type="ECO:0000256" key="1">
    <source>
        <dbReference type="SAM" id="Phobius"/>
    </source>
</evidence>
<keyword evidence="1" id="KW-0472">Membrane</keyword>
<dbReference type="RefSeq" id="WP_379583720.1">
    <property type="nucleotide sequence ID" value="NZ_JBHUFV010000106.1"/>
</dbReference>
<protein>
    <recommendedName>
        <fullName evidence="4">DUF2029 domain-containing protein</fullName>
    </recommendedName>
</protein>
<dbReference type="Proteomes" id="UP001597368">
    <property type="component" value="Unassembled WGS sequence"/>
</dbReference>
<proteinExistence type="predicted"/>
<feature type="transmembrane region" description="Helical" evidence="1">
    <location>
        <begin position="243"/>
        <end position="263"/>
    </location>
</feature>
<feature type="transmembrane region" description="Helical" evidence="1">
    <location>
        <begin position="94"/>
        <end position="109"/>
    </location>
</feature>
<reference evidence="3" key="1">
    <citation type="journal article" date="2019" name="Int. J. Syst. Evol. Microbiol.">
        <title>The Global Catalogue of Microorganisms (GCM) 10K type strain sequencing project: providing services to taxonomists for standard genome sequencing and annotation.</title>
        <authorList>
            <consortium name="The Broad Institute Genomics Platform"/>
            <consortium name="The Broad Institute Genome Sequencing Center for Infectious Disease"/>
            <person name="Wu L."/>
            <person name="Ma J."/>
        </authorList>
    </citation>
    <scope>NUCLEOTIDE SEQUENCE [LARGE SCALE GENOMIC DNA]</scope>
    <source>
        <strain evidence="3">ICMP 6774ER</strain>
    </source>
</reference>
<organism evidence="2 3">
    <name type="scientific">Nonomuraea mangrovi</name>
    <dbReference type="NCBI Taxonomy" id="2316207"/>
    <lineage>
        <taxon>Bacteria</taxon>
        <taxon>Bacillati</taxon>
        <taxon>Actinomycetota</taxon>
        <taxon>Actinomycetes</taxon>
        <taxon>Streptosporangiales</taxon>
        <taxon>Streptosporangiaceae</taxon>
        <taxon>Nonomuraea</taxon>
    </lineage>
</organism>
<evidence type="ECO:0008006" key="4">
    <source>
        <dbReference type="Google" id="ProtNLM"/>
    </source>
</evidence>
<comment type="caution">
    <text evidence="2">The sequence shown here is derived from an EMBL/GenBank/DDBJ whole genome shotgun (WGS) entry which is preliminary data.</text>
</comment>
<accession>A0ABW4TJ62</accession>